<proteinExistence type="inferred from homology"/>
<dbReference type="CDD" id="cd09020">
    <property type="entry name" value="D-hex-6-P-epi_like"/>
    <property type="match status" value="1"/>
</dbReference>
<dbReference type="PIRSF" id="PIRSF016020">
    <property type="entry name" value="PHexose_mutarotase"/>
    <property type="match status" value="1"/>
</dbReference>
<dbReference type="InterPro" id="IPR008183">
    <property type="entry name" value="Aldose_1/G6P_1-epimerase"/>
</dbReference>
<dbReference type="EMBL" id="JBHTLR010000003">
    <property type="protein sequence ID" value="MFD1215049.1"/>
    <property type="molecule type" value="Genomic_DNA"/>
</dbReference>
<dbReference type="Pfam" id="PF01263">
    <property type="entry name" value="Aldose_epim"/>
    <property type="match status" value="1"/>
</dbReference>
<dbReference type="InterPro" id="IPR014718">
    <property type="entry name" value="GH-type_carb-bd"/>
</dbReference>
<reference evidence="6" key="1">
    <citation type="journal article" date="2019" name="Int. J. Syst. Evol. Microbiol.">
        <title>The Global Catalogue of Microorganisms (GCM) 10K type strain sequencing project: providing services to taxonomists for standard genome sequencing and annotation.</title>
        <authorList>
            <consortium name="The Broad Institute Genomics Platform"/>
            <consortium name="The Broad Institute Genome Sequencing Center for Infectious Disease"/>
            <person name="Wu L."/>
            <person name="Ma J."/>
        </authorList>
    </citation>
    <scope>NUCLEOTIDE SEQUENCE [LARGE SCALE GENOMIC DNA]</scope>
    <source>
        <strain evidence="6">CCUG 54356</strain>
    </source>
</reference>
<dbReference type="Proteomes" id="UP001597264">
    <property type="component" value="Unassembled WGS sequence"/>
</dbReference>
<dbReference type="RefSeq" id="WP_230435330.1">
    <property type="nucleotide sequence ID" value="NZ_CP087715.1"/>
</dbReference>
<keyword evidence="6" id="KW-1185">Reference proteome</keyword>
<dbReference type="Gene3D" id="2.70.98.10">
    <property type="match status" value="1"/>
</dbReference>
<dbReference type="PANTHER" id="PTHR11122">
    <property type="entry name" value="APOSPORY-ASSOCIATED PROTEIN C-RELATED"/>
    <property type="match status" value="1"/>
</dbReference>
<comment type="caution">
    <text evidence="5">The sequence shown here is derived from an EMBL/GenBank/DDBJ whole genome shotgun (WGS) entry which is preliminary data.</text>
</comment>
<dbReference type="InterPro" id="IPR025532">
    <property type="entry name" value="G6P_1-epimerase"/>
</dbReference>
<evidence type="ECO:0000313" key="6">
    <source>
        <dbReference type="Proteomes" id="UP001597264"/>
    </source>
</evidence>
<accession>A0ABW3U3R5</accession>
<organism evidence="5 6">
    <name type="scientific">Microbulbifer celer</name>
    <dbReference type="NCBI Taxonomy" id="435905"/>
    <lineage>
        <taxon>Bacteria</taxon>
        <taxon>Pseudomonadati</taxon>
        <taxon>Pseudomonadota</taxon>
        <taxon>Gammaproteobacteria</taxon>
        <taxon>Cellvibrionales</taxon>
        <taxon>Microbulbiferaceae</taxon>
        <taxon>Microbulbifer</taxon>
    </lineage>
</organism>
<evidence type="ECO:0000256" key="3">
    <source>
        <dbReference type="ARBA" id="ARBA00023235"/>
    </source>
</evidence>
<dbReference type="GO" id="GO:0016853">
    <property type="term" value="F:isomerase activity"/>
    <property type="evidence" value="ECO:0007669"/>
    <property type="project" value="UniProtKB-KW"/>
</dbReference>
<dbReference type="SUPFAM" id="SSF74650">
    <property type="entry name" value="Galactose mutarotase-like"/>
    <property type="match status" value="1"/>
</dbReference>
<evidence type="ECO:0000256" key="4">
    <source>
        <dbReference type="PIRNR" id="PIRNR016020"/>
    </source>
</evidence>
<evidence type="ECO:0000256" key="1">
    <source>
        <dbReference type="ARBA" id="ARBA00001096"/>
    </source>
</evidence>
<evidence type="ECO:0000256" key="2">
    <source>
        <dbReference type="ARBA" id="ARBA00005866"/>
    </source>
</evidence>
<evidence type="ECO:0000313" key="5">
    <source>
        <dbReference type="EMBL" id="MFD1215049.1"/>
    </source>
</evidence>
<keyword evidence="3 4" id="KW-0413">Isomerase</keyword>
<sequence length="287" mass="31577">MTEQAFLSHTNSETLYGKPGLDLLVVETRLCKAVVALQGAQVLEFQARDRAPLLWVSPLATMEPGVAVRGGVPLCLPWFGEHADPTKPKHGLVRNQLWQLQESRQDDASGEVALQLQFEHPGDDLFPTPFICTLRVTLGESLGFELALENRGDQPAAFSWALHSYFAVDDVSTVKVGGLDGIEYLDKTLDFARHRLSGEQTFSGEVDRVFESAPGSQVIDTEQPIRTRSDNCHTVITWNPGAELASTINDIGEHYRNFVCVEHGNAFANHWQLAAGESAKAALKLSR</sequence>
<gene>
    <name evidence="5" type="ORF">ACFQ2X_00420</name>
</gene>
<protein>
    <recommendedName>
        <fullName evidence="4">Putative glucose-6-phosphate 1-epimerase</fullName>
        <ecNumber evidence="4">5.1.3.15</ecNumber>
    </recommendedName>
</protein>
<dbReference type="PANTHER" id="PTHR11122:SF13">
    <property type="entry name" value="GLUCOSE-6-PHOSPHATE 1-EPIMERASE"/>
    <property type="match status" value="1"/>
</dbReference>
<comment type="catalytic activity">
    <reaction evidence="1">
        <text>alpha-D-glucose 6-phosphate = beta-D-glucose 6-phosphate</text>
        <dbReference type="Rhea" id="RHEA:16249"/>
        <dbReference type="ChEBI" id="CHEBI:58225"/>
        <dbReference type="ChEBI" id="CHEBI:58247"/>
        <dbReference type="EC" id="5.1.3.15"/>
    </reaction>
</comment>
<name>A0ABW3U3R5_9GAMM</name>
<dbReference type="EC" id="5.1.3.15" evidence="4"/>
<dbReference type="InterPro" id="IPR011013">
    <property type="entry name" value="Gal_mutarotase_sf_dom"/>
</dbReference>
<comment type="similarity">
    <text evidence="2 4">Belongs to the glucose-6-phosphate 1-epimerase family.</text>
</comment>